<name>A0A1J5PMY3_9ZZZZ</name>
<dbReference type="AntiFam" id="ANF00156">
    <property type="entry name" value="Shadow ORF (opposite yahK)"/>
</dbReference>
<comment type="caution">
    <text evidence="2">The sequence shown here is derived from an EMBL/GenBank/DDBJ whole genome shotgun (WGS) entry which is preliminary data.</text>
</comment>
<dbReference type="EMBL" id="MLJW01004903">
    <property type="protein sequence ID" value="OIQ69127.1"/>
    <property type="molecule type" value="Genomic_DNA"/>
</dbReference>
<organism evidence="2">
    <name type="scientific">mine drainage metagenome</name>
    <dbReference type="NCBI Taxonomy" id="410659"/>
    <lineage>
        <taxon>unclassified sequences</taxon>
        <taxon>metagenomes</taxon>
        <taxon>ecological metagenomes</taxon>
    </lineage>
</organism>
<evidence type="ECO:0000313" key="2">
    <source>
        <dbReference type="EMBL" id="OIQ69127.1"/>
    </source>
</evidence>
<sequence>MPGRAEAVDAESFRVSRHHQRPPADQARAQQRRDRNVVAVFAKRESIAAICDGVGGEAAIPRIAGEQWPVAEIFHALLAEAANAAGVSKPGNADTVTDPVGGDVGPEKVDAANDFVTGDHGIFDVWQFGIDDVKVGPAHAACAYLDANLSFAGKGIRALLHLQRRARRR</sequence>
<gene>
    <name evidence="2" type="ORF">GALL_492730</name>
</gene>
<dbReference type="AlphaFoldDB" id="A0A1J5PMY3"/>
<evidence type="ECO:0000256" key="1">
    <source>
        <dbReference type="SAM" id="MobiDB-lite"/>
    </source>
</evidence>
<reference evidence="2" key="1">
    <citation type="submission" date="2016-10" db="EMBL/GenBank/DDBJ databases">
        <title>Sequence of Gallionella enrichment culture.</title>
        <authorList>
            <person name="Poehlein A."/>
            <person name="Muehling M."/>
            <person name="Daniel R."/>
        </authorList>
    </citation>
    <scope>NUCLEOTIDE SEQUENCE</scope>
</reference>
<accession>A0A1J5PMY3</accession>
<protein>
    <submittedName>
        <fullName evidence="2">Uncharacterized protein</fullName>
    </submittedName>
</protein>
<feature type="region of interest" description="Disordered" evidence="1">
    <location>
        <begin position="1"/>
        <end position="34"/>
    </location>
</feature>
<proteinExistence type="predicted"/>